<feature type="region of interest" description="Disordered" evidence="1">
    <location>
        <begin position="1"/>
        <end position="29"/>
    </location>
</feature>
<feature type="compositionally biased region" description="Basic residues" evidence="1">
    <location>
        <begin position="274"/>
        <end position="284"/>
    </location>
</feature>
<feature type="compositionally biased region" description="Polar residues" evidence="1">
    <location>
        <begin position="245"/>
        <end position="257"/>
    </location>
</feature>
<dbReference type="EMBL" id="AC006446">
    <property type="protein sequence ID" value="AAM15259.1"/>
    <property type="molecule type" value="Genomic_DNA"/>
</dbReference>
<reference evidence="2" key="2">
    <citation type="submission" date="2000-03" db="EMBL/GenBank/DDBJ databases">
        <authorList>
            <person name="Lin X."/>
            <person name="Kaul S."/>
            <person name="Shea T.P."/>
            <person name="Fujii C.Y."/>
            <person name="Shen M."/>
            <person name="VanAken S.E."/>
            <person name="Barnstead M.E."/>
            <person name="Mason T.M."/>
            <person name="Bowman C.L."/>
            <person name="Ronning C.M."/>
            <person name="Benito M.-I."/>
            <person name="Carrera A.J."/>
            <person name="Creasy T.H."/>
            <person name="Buell C.R."/>
            <person name="Town C.D."/>
            <person name="Nierman W.C."/>
            <person name="Fraser C.M."/>
            <person name="Venter J.C."/>
        </authorList>
    </citation>
    <scope>NUCLEOTIDE SEQUENCE</scope>
</reference>
<feature type="region of interest" description="Disordered" evidence="1">
    <location>
        <begin position="48"/>
        <end position="75"/>
    </location>
</feature>
<evidence type="ECO:0000256" key="1">
    <source>
        <dbReference type="SAM" id="MobiDB-lite"/>
    </source>
</evidence>
<reference key="1">
    <citation type="journal article" date="1999" name="Nature">
        <title>Sequence and analysis of chromosome 2 of the plant Arabidopsis thaliana.</title>
        <authorList>
            <person name="Lin X."/>
            <person name="Kaul S."/>
            <person name="Rounsley S."/>
            <person name="Shea T.P."/>
            <person name="Benito M.I."/>
            <person name="Town C.D."/>
            <person name="Fujii C.Y."/>
            <person name="Mason T."/>
            <person name="Bowman C.L."/>
            <person name="Barnstead M."/>
            <person name="Feldblyum T.V."/>
            <person name="Buell C.R."/>
            <person name="Ketchum K.A."/>
            <person name="Lee J."/>
            <person name="Ronning C.M."/>
            <person name="Koo H.L."/>
            <person name="Moffat K.S."/>
            <person name="Cronin L.A."/>
            <person name="Shen M."/>
            <person name="Pai G."/>
            <person name="Van Aken S."/>
            <person name="Umayam L."/>
            <person name="Tallon L.J."/>
            <person name="Gill J.E."/>
            <person name="Adams M.D."/>
            <person name="Carrera A.J."/>
            <person name="Creasy T.H."/>
            <person name="Goodman H.M."/>
            <person name="Somerville C.R."/>
            <person name="Copenhaver G.P."/>
            <person name="Preuss D."/>
            <person name="Nierman W.C."/>
            <person name="White O."/>
            <person name="Eisen J.A."/>
            <person name="Salzberg S.L."/>
            <person name="Fraser C.M."/>
            <person name="Venter J.C."/>
        </authorList>
    </citation>
    <scope>NUCLEOTIDE SEQUENCE [LARGE SCALE GENOMIC DNA]</scope>
    <source>
        <strain>cv. Columbia</strain>
    </source>
</reference>
<feature type="compositionally biased region" description="Low complexity" evidence="1">
    <location>
        <begin position="138"/>
        <end position="153"/>
    </location>
</feature>
<proteinExistence type="predicted"/>
<feature type="compositionally biased region" description="Polar residues" evidence="1">
    <location>
        <begin position="1"/>
        <end position="11"/>
    </location>
</feature>
<evidence type="ECO:0000313" key="2">
    <source>
        <dbReference type="EMBL" id="AAM15259.1"/>
    </source>
</evidence>
<sequence>MDLNSSDSTRSGVPVQIPNDNVTDRHLPTDLPLGIEADAIHDIDVENISQNSNSSRSDQILPPPRKPGTGSKTSRYSLLTEITRLTLLSRTRLDFASIEVSPPLNRQVAFLQAPVHTLVENPITGTETGYSPPRYTWTRNQTTGSSTQQRTSTINPSSIPRIQESDILNGPTNPRAPIDLRNVVDMETFRNYAAQTNANMAQMHSRMHLAVSDASDIDRDLPLSHLRRRENPFSGVRRNERPKGSSESLLSGYNTSVPDRRRKQNRSLPFLRRETRRSRPRMVC</sequence>
<gene>
    <name evidence="2" type="ordered locus">At2g13335</name>
</gene>
<name>Q8RV81_ARATH</name>
<protein>
    <submittedName>
        <fullName evidence="2">Uncharacterized protein At2g13335</fullName>
    </submittedName>
</protein>
<feature type="region of interest" description="Disordered" evidence="1">
    <location>
        <begin position="228"/>
        <end position="284"/>
    </location>
</feature>
<dbReference type="AlphaFoldDB" id="Q8RV81"/>
<feature type="region of interest" description="Disordered" evidence="1">
    <location>
        <begin position="124"/>
        <end position="178"/>
    </location>
</feature>
<reference evidence="2" key="3">
    <citation type="submission" date="2002-02" db="EMBL/GenBank/DDBJ databases">
        <authorList>
            <person name="Town C.D."/>
            <person name="Kaul S."/>
        </authorList>
    </citation>
    <scope>NUCLEOTIDE SEQUENCE</scope>
</reference>
<feature type="compositionally biased region" description="Polar residues" evidence="1">
    <location>
        <begin position="48"/>
        <end position="58"/>
    </location>
</feature>
<dbReference type="EMBL" id="AC007209">
    <property type="protein sequence ID" value="AAM15451.1"/>
    <property type="molecule type" value="Genomic_DNA"/>
</dbReference>
<accession>Q8RV81</accession>
<organism evidence="2">
    <name type="scientific">Arabidopsis thaliana</name>
    <name type="common">Mouse-ear cress</name>
    <dbReference type="NCBI Taxonomy" id="3702"/>
    <lineage>
        <taxon>Eukaryota</taxon>
        <taxon>Viridiplantae</taxon>
        <taxon>Streptophyta</taxon>
        <taxon>Embryophyta</taxon>
        <taxon>Tracheophyta</taxon>
        <taxon>Spermatophyta</taxon>
        <taxon>Magnoliopsida</taxon>
        <taxon>eudicotyledons</taxon>
        <taxon>Gunneridae</taxon>
        <taxon>Pentapetalae</taxon>
        <taxon>rosids</taxon>
        <taxon>malvids</taxon>
        <taxon>Brassicales</taxon>
        <taxon>Brassicaceae</taxon>
        <taxon>Camelineae</taxon>
        <taxon>Arabidopsis</taxon>
    </lineage>
</organism>